<sequence length="348" mass="37562">MDEGRSSDGADGGSGGGGSGEGGRRHRDGSGGASSDGDGSLSDAALSCRLTDMRAELDELMATVARRQQRRRRRRQQGGTDLASGTPNGARGGGDGGSGGGGTDGVPPPPLRLPASTRAPRPGRAWRRCGAAATRAWTLTARRTTTLCRWTRPTWRFSRPPSTRGGGGTPLVPLRPSLGMQTGPRRRRWGTRTEPRRRRWGTRTGPRRSTRRARQLPLQWRRGVEMALLRQWRRRGQASKMKMLPLMPPGSGTEGALVVEGTPRTARCSTPLRSWWSTRGLFRFTSVITALSVDLLLFHHFNTLDGQQDQWSGSAFGTVTARIGVAPGPSAAATTTLAVRRCQDRLAP</sequence>
<proteinExistence type="predicted"/>
<gene>
    <name evidence="2" type="ORF">BU14_0505s0023</name>
</gene>
<name>A0A1X6NT07_PORUM</name>
<feature type="compositionally biased region" description="Gly residues" evidence="1">
    <location>
        <begin position="10"/>
        <end position="21"/>
    </location>
</feature>
<protein>
    <submittedName>
        <fullName evidence="2">Uncharacterized protein</fullName>
    </submittedName>
</protein>
<dbReference type="EMBL" id="KV919111">
    <property type="protein sequence ID" value="OSX71742.1"/>
    <property type="molecule type" value="Genomic_DNA"/>
</dbReference>
<keyword evidence="3" id="KW-1185">Reference proteome</keyword>
<accession>A0A1X6NT07</accession>
<feature type="compositionally biased region" description="Low complexity" evidence="1">
    <location>
        <begin position="154"/>
        <end position="163"/>
    </location>
</feature>
<organism evidence="2 3">
    <name type="scientific">Porphyra umbilicalis</name>
    <name type="common">Purple laver</name>
    <name type="synonym">Red alga</name>
    <dbReference type="NCBI Taxonomy" id="2786"/>
    <lineage>
        <taxon>Eukaryota</taxon>
        <taxon>Rhodophyta</taxon>
        <taxon>Bangiophyceae</taxon>
        <taxon>Bangiales</taxon>
        <taxon>Bangiaceae</taxon>
        <taxon>Porphyra</taxon>
    </lineage>
</organism>
<evidence type="ECO:0000313" key="2">
    <source>
        <dbReference type="EMBL" id="OSX71742.1"/>
    </source>
</evidence>
<feature type="region of interest" description="Disordered" evidence="1">
    <location>
        <begin position="66"/>
        <end position="127"/>
    </location>
</feature>
<feature type="compositionally biased region" description="Basic residues" evidence="1">
    <location>
        <begin position="67"/>
        <end position="76"/>
    </location>
</feature>
<evidence type="ECO:0000256" key="1">
    <source>
        <dbReference type="SAM" id="MobiDB-lite"/>
    </source>
</evidence>
<reference evidence="2 3" key="1">
    <citation type="submission" date="2017-03" db="EMBL/GenBank/DDBJ databases">
        <title>WGS assembly of Porphyra umbilicalis.</title>
        <authorList>
            <person name="Brawley S.H."/>
            <person name="Blouin N.A."/>
            <person name="Ficko-Blean E."/>
            <person name="Wheeler G.L."/>
            <person name="Lohr M."/>
            <person name="Goodson H.V."/>
            <person name="Jenkins J.W."/>
            <person name="Blaby-Haas C.E."/>
            <person name="Helliwell K.E."/>
            <person name="Chan C."/>
            <person name="Marriage T."/>
            <person name="Bhattacharya D."/>
            <person name="Klein A.S."/>
            <person name="Badis Y."/>
            <person name="Brodie J."/>
            <person name="Cao Y."/>
            <person name="Collen J."/>
            <person name="Dittami S.M."/>
            <person name="Gachon C.M."/>
            <person name="Green B.R."/>
            <person name="Karpowicz S."/>
            <person name="Kim J.W."/>
            <person name="Kudahl U."/>
            <person name="Lin S."/>
            <person name="Michel G."/>
            <person name="Mittag M."/>
            <person name="Olson B.J."/>
            <person name="Pangilinan J."/>
            <person name="Peng Y."/>
            <person name="Qiu H."/>
            <person name="Shu S."/>
            <person name="Singer J.T."/>
            <person name="Smith A.G."/>
            <person name="Sprecher B.N."/>
            <person name="Wagner V."/>
            <person name="Wang W."/>
            <person name="Wang Z.-Y."/>
            <person name="Yan J."/>
            <person name="Yarish C."/>
            <person name="Zoeuner-Riek S."/>
            <person name="Zhuang Y."/>
            <person name="Zou Y."/>
            <person name="Lindquist E.A."/>
            <person name="Grimwood J."/>
            <person name="Barry K."/>
            <person name="Rokhsar D.S."/>
            <person name="Schmutz J."/>
            <person name="Stiller J.W."/>
            <person name="Grossman A.R."/>
            <person name="Prochnik S.E."/>
        </authorList>
    </citation>
    <scope>NUCLEOTIDE SEQUENCE [LARGE SCALE GENOMIC DNA]</scope>
    <source>
        <strain evidence="2">4086291</strain>
    </source>
</reference>
<dbReference type="AlphaFoldDB" id="A0A1X6NT07"/>
<feature type="compositionally biased region" description="Basic residues" evidence="1">
    <location>
        <begin position="184"/>
        <end position="214"/>
    </location>
</feature>
<feature type="region of interest" description="Disordered" evidence="1">
    <location>
        <begin position="1"/>
        <end position="43"/>
    </location>
</feature>
<dbReference type="Proteomes" id="UP000218209">
    <property type="component" value="Unassembled WGS sequence"/>
</dbReference>
<evidence type="ECO:0000313" key="3">
    <source>
        <dbReference type="Proteomes" id="UP000218209"/>
    </source>
</evidence>
<feature type="compositionally biased region" description="Low complexity" evidence="1">
    <location>
        <begin position="33"/>
        <end position="43"/>
    </location>
</feature>
<feature type="compositionally biased region" description="Gly residues" evidence="1">
    <location>
        <begin position="90"/>
        <end position="104"/>
    </location>
</feature>
<feature type="region of interest" description="Disordered" evidence="1">
    <location>
        <begin position="154"/>
        <end position="214"/>
    </location>
</feature>